<evidence type="ECO:0000256" key="1">
    <source>
        <dbReference type="SAM" id="SignalP"/>
    </source>
</evidence>
<accession>A0A840XRB6</accession>
<keyword evidence="3" id="KW-1185">Reference proteome</keyword>
<gene>
    <name evidence="2" type="ORF">FHS88_001565</name>
</gene>
<keyword evidence="1" id="KW-0732">Signal</keyword>
<dbReference type="EMBL" id="JACIJE010000003">
    <property type="protein sequence ID" value="MBB5689440.1"/>
    <property type="molecule type" value="Genomic_DNA"/>
</dbReference>
<dbReference type="PROSITE" id="PS51257">
    <property type="entry name" value="PROKAR_LIPOPROTEIN"/>
    <property type="match status" value="1"/>
</dbReference>
<dbReference type="PROSITE" id="PS51318">
    <property type="entry name" value="TAT"/>
    <property type="match status" value="1"/>
</dbReference>
<proteinExistence type="predicted"/>
<comment type="caution">
    <text evidence="2">The sequence shown here is derived from an EMBL/GenBank/DDBJ whole genome shotgun (WGS) entry which is preliminary data.</text>
</comment>
<evidence type="ECO:0000313" key="2">
    <source>
        <dbReference type="EMBL" id="MBB5689440.1"/>
    </source>
</evidence>
<dbReference type="Proteomes" id="UP000562254">
    <property type="component" value="Unassembled WGS sequence"/>
</dbReference>
<evidence type="ECO:0000313" key="3">
    <source>
        <dbReference type="Proteomes" id="UP000562254"/>
    </source>
</evidence>
<dbReference type="RefSeq" id="WP_184483236.1">
    <property type="nucleotide sequence ID" value="NZ_JAAEDJ010000087.1"/>
</dbReference>
<organism evidence="2 3">
    <name type="scientific">Neoroseomonas alkaliterrae</name>
    <dbReference type="NCBI Taxonomy" id="1452450"/>
    <lineage>
        <taxon>Bacteria</taxon>
        <taxon>Pseudomonadati</taxon>
        <taxon>Pseudomonadota</taxon>
        <taxon>Alphaproteobacteria</taxon>
        <taxon>Acetobacterales</taxon>
        <taxon>Acetobacteraceae</taxon>
        <taxon>Neoroseomonas</taxon>
    </lineage>
</organism>
<name>A0A840XRB6_9PROT</name>
<evidence type="ECO:0008006" key="4">
    <source>
        <dbReference type="Google" id="ProtNLM"/>
    </source>
</evidence>
<reference evidence="2 3" key="1">
    <citation type="submission" date="2020-08" db="EMBL/GenBank/DDBJ databases">
        <title>Genomic Encyclopedia of Type Strains, Phase IV (KMG-IV): sequencing the most valuable type-strain genomes for metagenomic binning, comparative biology and taxonomic classification.</title>
        <authorList>
            <person name="Goeker M."/>
        </authorList>
    </citation>
    <scope>NUCLEOTIDE SEQUENCE [LARGE SCALE GENOMIC DNA]</scope>
    <source>
        <strain evidence="2 3">DSM 25895</strain>
    </source>
</reference>
<dbReference type="InterPro" id="IPR006311">
    <property type="entry name" value="TAT_signal"/>
</dbReference>
<sequence>MAPRRTILLGALAALGACITGAPAARAEAGLTLAQFVPERPHYAPRPHYGRPPPRRRQVCWTQQSRAFVGYDRYGRAVYRYVPQRVCRWQYY</sequence>
<feature type="signal peptide" evidence="1">
    <location>
        <begin position="1"/>
        <end position="24"/>
    </location>
</feature>
<dbReference type="AlphaFoldDB" id="A0A840XRB6"/>
<protein>
    <recommendedName>
        <fullName evidence="4">Lectin-like protein BA14k</fullName>
    </recommendedName>
</protein>
<feature type="chain" id="PRO_5032432926" description="Lectin-like protein BA14k" evidence="1">
    <location>
        <begin position="25"/>
        <end position="92"/>
    </location>
</feature>